<dbReference type="InterPro" id="IPR032675">
    <property type="entry name" value="LRR_dom_sf"/>
</dbReference>
<dbReference type="PROSITE" id="PS50181">
    <property type="entry name" value="FBOX"/>
    <property type="match status" value="1"/>
</dbReference>
<evidence type="ECO:0000313" key="3">
    <source>
        <dbReference type="RefSeq" id="XP_021839476.1"/>
    </source>
</evidence>
<dbReference type="Pfam" id="PF24758">
    <property type="entry name" value="LRR_At5g56370"/>
    <property type="match status" value="1"/>
</dbReference>
<sequence>MASSKISRHLTDESNQDLISNLPSIAIEKILKRLPIRMAARMSVLSTKWKDIWLSHRHLVFNATFWEDVRGGNIMQSNYGALVAEKVSRIVSNILFHHNGPLHKFYFCIPWYAKGACINLSQWLSFLSRICVKKIVLSHWHDRITIPSYIFVCKELVKLRLGHFVLNPPPRDFKGFANLWSLELVDIQFKYDMFGTLIASCPRLKVLRLEDCTGLDHVIIDVPSLESLIIKGVLCYLSFKNIVRLNNISLCLDNKIENPEGKVVALDSITDLATSCELQYLQFGGRFCEFLAAGGVEKSFPLVFNHLHKLCLTKLNFGHTDVYRFVFGMIQSCPHVKDLEISVESTIDVPKHKIDWNDNYKLSHLTRVKFTGVTGSSAELKFIEYVLAISVELEIFLFRCGHLDATSELKVSRNLLRLRRASTKAQLVCLE</sequence>
<dbReference type="Proteomes" id="UP000813463">
    <property type="component" value="Chromosome 2"/>
</dbReference>
<dbReference type="InterPro" id="IPR006566">
    <property type="entry name" value="FBD"/>
</dbReference>
<dbReference type="RefSeq" id="XP_021839476.1">
    <property type="nucleotide sequence ID" value="XM_021983784.2"/>
</dbReference>
<name>A0A9R0HYR1_SPIOL</name>
<reference evidence="2" key="1">
    <citation type="journal article" date="2021" name="Nat. Commun.">
        <title>Genomic analyses provide insights into spinach domestication and the genetic basis of agronomic traits.</title>
        <authorList>
            <person name="Cai X."/>
            <person name="Sun X."/>
            <person name="Xu C."/>
            <person name="Sun H."/>
            <person name="Wang X."/>
            <person name="Ge C."/>
            <person name="Zhang Z."/>
            <person name="Wang Q."/>
            <person name="Fei Z."/>
            <person name="Jiao C."/>
            <person name="Wang Q."/>
        </authorList>
    </citation>
    <scope>NUCLEOTIDE SEQUENCE [LARGE SCALE GENOMIC DNA]</scope>
    <source>
        <strain evidence="2">cv. Varoflay</strain>
    </source>
</reference>
<dbReference type="PANTHER" id="PTHR31639">
    <property type="entry name" value="F-BOX PROTEIN-LIKE"/>
    <property type="match status" value="1"/>
</dbReference>
<dbReference type="SUPFAM" id="SSF52047">
    <property type="entry name" value="RNI-like"/>
    <property type="match status" value="1"/>
</dbReference>
<feature type="domain" description="F-box" evidence="1">
    <location>
        <begin position="16"/>
        <end position="69"/>
    </location>
</feature>
<dbReference type="PANTHER" id="PTHR31639:SF42">
    <property type="entry name" value="OS02G0160200 PROTEIN"/>
    <property type="match status" value="1"/>
</dbReference>
<dbReference type="KEGG" id="soe:110779253"/>
<dbReference type="GeneID" id="110779253"/>
<dbReference type="InterPro" id="IPR036047">
    <property type="entry name" value="F-box-like_dom_sf"/>
</dbReference>
<keyword evidence="2" id="KW-1185">Reference proteome</keyword>
<evidence type="ECO:0000313" key="2">
    <source>
        <dbReference type="Proteomes" id="UP000813463"/>
    </source>
</evidence>
<dbReference type="AlphaFoldDB" id="A0A9R0HYR1"/>
<dbReference type="OrthoDB" id="1722980at2759"/>
<dbReference type="SUPFAM" id="SSF81383">
    <property type="entry name" value="F-box domain"/>
    <property type="match status" value="1"/>
</dbReference>
<dbReference type="SMART" id="SM00579">
    <property type="entry name" value="FBD"/>
    <property type="match status" value="1"/>
</dbReference>
<gene>
    <name evidence="3" type="primary">LOC110779253</name>
</gene>
<dbReference type="InterPro" id="IPR055411">
    <property type="entry name" value="LRR_FXL15/At3g58940/PEG3-like"/>
</dbReference>
<reference evidence="3" key="2">
    <citation type="submission" date="2025-08" db="UniProtKB">
        <authorList>
            <consortium name="RefSeq"/>
        </authorList>
    </citation>
    <scope>IDENTIFICATION</scope>
    <source>
        <tissue evidence="3">Leaf</tissue>
    </source>
</reference>
<dbReference type="Gene3D" id="3.80.10.10">
    <property type="entry name" value="Ribonuclease Inhibitor"/>
    <property type="match status" value="1"/>
</dbReference>
<dbReference type="Pfam" id="PF00646">
    <property type="entry name" value="F-box"/>
    <property type="match status" value="1"/>
</dbReference>
<accession>A0A9R0HYR1</accession>
<dbReference type="InterPro" id="IPR001810">
    <property type="entry name" value="F-box_dom"/>
</dbReference>
<proteinExistence type="predicted"/>
<evidence type="ECO:0000259" key="1">
    <source>
        <dbReference type="PROSITE" id="PS50181"/>
    </source>
</evidence>
<organism evidence="2 3">
    <name type="scientific">Spinacia oleracea</name>
    <name type="common">Spinach</name>
    <dbReference type="NCBI Taxonomy" id="3562"/>
    <lineage>
        <taxon>Eukaryota</taxon>
        <taxon>Viridiplantae</taxon>
        <taxon>Streptophyta</taxon>
        <taxon>Embryophyta</taxon>
        <taxon>Tracheophyta</taxon>
        <taxon>Spermatophyta</taxon>
        <taxon>Magnoliopsida</taxon>
        <taxon>eudicotyledons</taxon>
        <taxon>Gunneridae</taxon>
        <taxon>Pentapetalae</taxon>
        <taxon>Caryophyllales</taxon>
        <taxon>Chenopodiaceae</taxon>
        <taxon>Chenopodioideae</taxon>
        <taxon>Anserineae</taxon>
        <taxon>Spinacia</taxon>
    </lineage>
</organism>
<protein>
    <submittedName>
        <fullName evidence="3">F-box/FBD/LRR-repeat protein At1g13570-like</fullName>
    </submittedName>
</protein>